<organism evidence="9">
    <name type="scientific">Akkermansia muciniphila</name>
    <dbReference type="NCBI Taxonomy" id="239935"/>
    <lineage>
        <taxon>Bacteria</taxon>
        <taxon>Pseudomonadati</taxon>
        <taxon>Verrucomicrobiota</taxon>
        <taxon>Verrucomicrobiia</taxon>
        <taxon>Verrucomicrobiales</taxon>
        <taxon>Akkermansiaceae</taxon>
        <taxon>Akkermansia</taxon>
    </lineage>
</organism>
<dbReference type="InterPro" id="IPR036259">
    <property type="entry name" value="MFS_trans_sf"/>
</dbReference>
<feature type="transmembrane region" description="Helical" evidence="7">
    <location>
        <begin position="89"/>
        <end position="108"/>
    </location>
</feature>
<feature type="transmembrane region" description="Helical" evidence="7">
    <location>
        <begin position="216"/>
        <end position="239"/>
    </location>
</feature>
<keyword evidence="5 7" id="KW-1133">Transmembrane helix</keyword>
<keyword evidence="3" id="KW-1003">Cell membrane</keyword>
<keyword evidence="2" id="KW-0813">Transport</keyword>
<dbReference type="Pfam" id="PF07690">
    <property type="entry name" value="MFS_1"/>
    <property type="match status" value="1"/>
</dbReference>
<feature type="transmembrane region" description="Helical" evidence="7">
    <location>
        <begin position="144"/>
        <end position="165"/>
    </location>
</feature>
<name>A0A6N2RVG7_9BACT</name>
<evidence type="ECO:0000256" key="7">
    <source>
        <dbReference type="SAM" id="Phobius"/>
    </source>
</evidence>
<feature type="transmembrane region" description="Helical" evidence="7">
    <location>
        <begin position="280"/>
        <end position="298"/>
    </location>
</feature>
<sequence length="396" mass="42631">MRLWCYSPRFIVMRTFTWPIALLLAGLLFQTVAFAVLNTVVPLWMEQSDAATWEAGLVGAFFFLGNLAGTLMAGGVIRKAGFKGSYQYACMLCAASTLLLLVFPGALAWSGLRLLTGISCALVWVVVESALLRAGTLKTRGILLASYLVVYYLGTVLGQLLLGWFPSDMSLVVTEVCLLSAVGMIPLLFARLESDSAGALSSVHVEVRTLLKRRSVFLGVVGCVISGVVLGTIYCLMPLFLKHQGMNHSSVGYWMALLIAAAILGQWPMGRLADKYGRAFVMKCQSLLVVAACAGLVLKGGLMAPSLIALGLAGFSLYPVAMAWGCEEASRDELVTMNQLLLLSYSIGTLAGPSLTSFLMQRYSDNWMPMVIALVALSFMPVLMLGGGHGRRKLSR</sequence>
<evidence type="ECO:0000313" key="9">
    <source>
        <dbReference type="EMBL" id="VYS83510.1"/>
    </source>
</evidence>
<feature type="domain" description="Major facilitator superfamily (MFS) profile" evidence="8">
    <location>
        <begin position="19"/>
        <end position="393"/>
    </location>
</feature>
<dbReference type="NCBIfam" id="NF002962">
    <property type="entry name" value="PRK03633.1"/>
    <property type="match status" value="1"/>
</dbReference>
<evidence type="ECO:0000256" key="1">
    <source>
        <dbReference type="ARBA" id="ARBA00004651"/>
    </source>
</evidence>
<feature type="transmembrane region" description="Helical" evidence="7">
    <location>
        <begin position="251"/>
        <end position="268"/>
    </location>
</feature>
<keyword evidence="4 7" id="KW-0812">Transmembrane</keyword>
<evidence type="ECO:0000259" key="8">
    <source>
        <dbReference type="PROSITE" id="PS50850"/>
    </source>
</evidence>
<protein>
    <submittedName>
        <fullName evidence="9">Putative MFS-type transporter YcaD</fullName>
    </submittedName>
</protein>
<feature type="transmembrane region" description="Helical" evidence="7">
    <location>
        <begin position="114"/>
        <end position="132"/>
    </location>
</feature>
<dbReference type="CDD" id="cd17477">
    <property type="entry name" value="MFS_YcaD_like"/>
    <property type="match status" value="1"/>
</dbReference>
<evidence type="ECO:0000256" key="2">
    <source>
        <dbReference type="ARBA" id="ARBA00022448"/>
    </source>
</evidence>
<dbReference type="Gene3D" id="1.20.1250.20">
    <property type="entry name" value="MFS general substrate transporter like domains"/>
    <property type="match status" value="2"/>
</dbReference>
<feature type="transmembrane region" description="Helical" evidence="7">
    <location>
        <begin position="57"/>
        <end position="77"/>
    </location>
</feature>
<evidence type="ECO:0000256" key="4">
    <source>
        <dbReference type="ARBA" id="ARBA00022692"/>
    </source>
</evidence>
<feature type="transmembrane region" description="Helical" evidence="7">
    <location>
        <begin position="20"/>
        <end position="45"/>
    </location>
</feature>
<dbReference type="PROSITE" id="PS50850">
    <property type="entry name" value="MFS"/>
    <property type="match status" value="1"/>
</dbReference>
<proteinExistence type="predicted"/>
<dbReference type="GO" id="GO:0005886">
    <property type="term" value="C:plasma membrane"/>
    <property type="evidence" value="ECO:0007669"/>
    <property type="project" value="UniProtKB-SubCell"/>
</dbReference>
<evidence type="ECO:0000256" key="6">
    <source>
        <dbReference type="ARBA" id="ARBA00023136"/>
    </source>
</evidence>
<dbReference type="InterPro" id="IPR011701">
    <property type="entry name" value="MFS"/>
</dbReference>
<evidence type="ECO:0000256" key="3">
    <source>
        <dbReference type="ARBA" id="ARBA00022475"/>
    </source>
</evidence>
<gene>
    <name evidence="9" type="primary">ycaD</name>
    <name evidence="9" type="ORF">AMLFYP55_01774</name>
</gene>
<feature type="transmembrane region" description="Helical" evidence="7">
    <location>
        <begin position="171"/>
        <end position="190"/>
    </location>
</feature>
<dbReference type="AlphaFoldDB" id="A0A6N2RVG7"/>
<dbReference type="GO" id="GO:0022857">
    <property type="term" value="F:transmembrane transporter activity"/>
    <property type="evidence" value="ECO:0007669"/>
    <property type="project" value="InterPro"/>
</dbReference>
<dbReference type="InterPro" id="IPR047200">
    <property type="entry name" value="MFS_YcaD-like"/>
</dbReference>
<comment type="subcellular location">
    <subcellularLocation>
        <location evidence="1">Cell membrane</location>
        <topology evidence="1">Multi-pass membrane protein</topology>
    </subcellularLocation>
</comment>
<evidence type="ECO:0000256" key="5">
    <source>
        <dbReference type="ARBA" id="ARBA00022989"/>
    </source>
</evidence>
<dbReference type="SUPFAM" id="SSF103473">
    <property type="entry name" value="MFS general substrate transporter"/>
    <property type="match status" value="1"/>
</dbReference>
<dbReference type="EMBL" id="CACRSS010000002">
    <property type="protein sequence ID" value="VYS83510.1"/>
    <property type="molecule type" value="Genomic_DNA"/>
</dbReference>
<dbReference type="PANTHER" id="PTHR23521:SF2">
    <property type="entry name" value="TRANSPORTER MFS SUPERFAMILY"/>
    <property type="match status" value="1"/>
</dbReference>
<reference evidence="9" key="1">
    <citation type="submission" date="2019-11" db="EMBL/GenBank/DDBJ databases">
        <authorList>
            <person name="Feng L."/>
        </authorList>
    </citation>
    <scope>NUCLEOTIDE SEQUENCE</scope>
    <source>
        <strain evidence="9">AMuciniphilaLFYP55</strain>
    </source>
</reference>
<keyword evidence="6 7" id="KW-0472">Membrane</keyword>
<accession>A0A6N2RVG7</accession>
<dbReference type="InterPro" id="IPR020846">
    <property type="entry name" value="MFS_dom"/>
</dbReference>
<feature type="transmembrane region" description="Helical" evidence="7">
    <location>
        <begin position="366"/>
        <end position="386"/>
    </location>
</feature>
<dbReference type="PANTHER" id="PTHR23521">
    <property type="entry name" value="TRANSPORTER MFS SUPERFAMILY"/>
    <property type="match status" value="1"/>
</dbReference>